<reference evidence="2 3" key="2">
    <citation type="journal article" date="2019" name="G3 (Bethesda)">
        <title>Hybrid Assembly of the Genome of the Entomopathogenic Nematode Steinernema carpocapsae Identifies the X-Chromosome.</title>
        <authorList>
            <person name="Serra L."/>
            <person name="Macchietto M."/>
            <person name="Macias-Munoz A."/>
            <person name="McGill C.J."/>
            <person name="Rodriguez I.M."/>
            <person name="Rodriguez B."/>
            <person name="Murad R."/>
            <person name="Mortazavi A."/>
        </authorList>
    </citation>
    <scope>NUCLEOTIDE SEQUENCE [LARGE SCALE GENOMIC DNA]</scope>
    <source>
        <strain evidence="2 3">ALL</strain>
    </source>
</reference>
<gene>
    <name evidence="2" type="ORF">L596_027254</name>
</gene>
<feature type="compositionally biased region" description="Polar residues" evidence="1">
    <location>
        <begin position="285"/>
        <end position="296"/>
    </location>
</feature>
<feature type="region of interest" description="Disordered" evidence="1">
    <location>
        <begin position="272"/>
        <end position="296"/>
    </location>
</feature>
<feature type="compositionally biased region" description="Polar residues" evidence="1">
    <location>
        <begin position="23"/>
        <end position="41"/>
    </location>
</feature>
<proteinExistence type="predicted"/>
<dbReference type="AlphaFoldDB" id="A0A4U5M3T7"/>
<name>A0A4U5M3T7_STECR</name>
<organism evidence="2 3">
    <name type="scientific">Steinernema carpocapsae</name>
    <name type="common">Entomopathogenic nematode</name>
    <dbReference type="NCBI Taxonomy" id="34508"/>
    <lineage>
        <taxon>Eukaryota</taxon>
        <taxon>Metazoa</taxon>
        <taxon>Ecdysozoa</taxon>
        <taxon>Nematoda</taxon>
        <taxon>Chromadorea</taxon>
        <taxon>Rhabditida</taxon>
        <taxon>Tylenchina</taxon>
        <taxon>Panagrolaimomorpha</taxon>
        <taxon>Strongyloidoidea</taxon>
        <taxon>Steinernematidae</taxon>
        <taxon>Steinernema</taxon>
    </lineage>
</organism>
<evidence type="ECO:0000256" key="1">
    <source>
        <dbReference type="SAM" id="MobiDB-lite"/>
    </source>
</evidence>
<protein>
    <submittedName>
        <fullName evidence="2">Uncharacterized protein</fullName>
    </submittedName>
</protein>
<evidence type="ECO:0000313" key="2">
    <source>
        <dbReference type="EMBL" id="TKR63419.1"/>
    </source>
</evidence>
<feature type="region of interest" description="Disordered" evidence="1">
    <location>
        <begin position="72"/>
        <end position="96"/>
    </location>
</feature>
<reference evidence="2 3" key="1">
    <citation type="journal article" date="2015" name="Genome Biol.">
        <title>Comparative genomics of Steinernema reveals deeply conserved gene regulatory networks.</title>
        <authorList>
            <person name="Dillman A.R."/>
            <person name="Macchietto M."/>
            <person name="Porter C.F."/>
            <person name="Rogers A."/>
            <person name="Williams B."/>
            <person name="Antoshechkin I."/>
            <person name="Lee M.M."/>
            <person name="Goodwin Z."/>
            <person name="Lu X."/>
            <person name="Lewis E.E."/>
            <person name="Goodrich-Blair H."/>
            <person name="Stock S.P."/>
            <person name="Adams B.J."/>
            <person name="Sternberg P.W."/>
            <person name="Mortazavi A."/>
        </authorList>
    </citation>
    <scope>NUCLEOTIDE SEQUENCE [LARGE SCALE GENOMIC DNA]</scope>
    <source>
        <strain evidence="2 3">ALL</strain>
    </source>
</reference>
<feature type="region of interest" description="Disordered" evidence="1">
    <location>
        <begin position="1"/>
        <end position="44"/>
    </location>
</feature>
<dbReference type="Proteomes" id="UP000298663">
    <property type="component" value="Unassembled WGS sequence"/>
</dbReference>
<dbReference type="OrthoDB" id="10428044at2759"/>
<keyword evidence="3" id="KW-1185">Reference proteome</keyword>
<sequence length="438" mass="49201">MTEPPPSMSFHEPGFRKSRFTSDDSVSLCSNEDYQDSTQPMTDEKTAEARILEILASVAKAENVDVKPGRRSTISVYPTPNPAARKPRRKASLPATKAKEAVNIPKTPAFVCDLDGCAWVGKTRIAWRSHRIQKHPELKKVNRPIMCVFCPNTKINHGNMLRYRRHLLLDHGFEQFSIQKDILPDKEALNEWLENAKQNHSVKFVTWGSAETQRGGIRVRRYYCSMSGMVLTKSDYQKIGTFCTCSLKVSEKPDGLHLEYCLVHSGHEEGHNAEELSKLLPTPPSEDSNLPTSPTTNYNQSSDFFGSYSGDVNATSPEFLATIHYESEQEMAPNGPVYHDLKTLSGPWGEDFPSATEAMYYKMEEDGDVTSELFGQAQVLSDRLSAFASNFNSTLAPETHNLLVCKMKELSDLVESLFPEGTDDFFTPKRQRLSSNNL</sequence>
<comment type="caution">
    <text evidence="2">The sequence shown here is derived from an EMBL/GenBank/DDBJ whole genome shotgun (WGS) entry which is preliminary data.</text>
</comment>
<accession>A0A4U5M3T7</accession>
<dbReference type="EMBL" id="AZBU02000010">
    <property type="protein sequence ID" value="TKR63419.1"/>
    <property type="molecule type" value="Genomic_DNA"/>
</dbReference>
<evidence type="ECO:0000313" key="3">
    <source>
        <dbReference type="Proteomes" id="UP000298663"/>
    </source>
</evidence>